<organism evidence="2">
    <name type="scientific">viral metagenome</name>
    <dbReference type="NCBI Taxonomy" id="1070528"/>
    <lineage>
        <taxon>unclassified sequences</taxon>
        <taxon>metagenomes</taxon>
        <taxon>organismal metagenomes</taxon>
    </lineage>
</organism>
<dbReference type="EMBL" id="MN739512">
    <property type="protein sequence ID" value="QHT09465.1"/>
    <property type="molecule type" value="Genomic_DNA"/>
</dbReference>
<feature type="compositionally biased region" description="Basic residues" evidence="1">
    <location>
        <begin position="534"/>
        <end position="588"/>
    </location>
</feature>
<sequence length="588" mass="68821">MSKVGDNETITDRSFLNRYKYNIPPYNSQVCPDPNKNYEWAELKSSLLIQQLSLDRDTNARLVDFLQALIYRIFTYININYVTEFIDYFNNYVDYYPVTQRGAFSDPNVAWNDVYFLYSFIKHIWMKLNQTNYFDPINNCNKESILGYSVINMLQQKLNFVLGLIRGKRVDMPRPLPVSQQIGITNFINTKLNRKVLSNPNYNPRPWMHPGTSQCRVPYIGTYGKHIRENKSQNNYYGSLQCGISGSTNFILYMYLFSLKNDTSREYTKNVLCIIILGCMILTGDGGHNIREVISGFSMTIIMLYHMVNSLKTETNNFTNVTYGPTQPSITYLRNFIINNRSEYNIRSAGNCVITVDDIIKEFIRLFRNWEPFINEFYRITQHINIVGLTADDDITILNPDPNMFNSLLQHTFRYAFSNNDFNVDFNIIQRFFAKDSNRYLQDFQNSTSNLITQIIQRLPNGNTILNNVRNLINNKQDLCGKSIDELIPFAFKNSSKFKLKTSRKASRRVSRKESRRVSRKASRRVPRKEPRRVSRKASRCVSRKASRRVSRKASRRVSRKASRRVSRKASRRVSRKASRRVRGYTNK</sequence>
<feature type="compositionally biased region" description="Basic residues" evidence="1">
    <location>
        <begin position="502"/>
        <end position="511"/>
    </location>
</feature>
<feature type="region of interest" description="Disordered" evidence="1">
    <location>
        <begin position="502"/>
        <end position="588"/>
    </location>
</feature>
<dbReference type="AlphaFoldDB" id="A0A6C0D177"/>
<feature type="compositionally biased region" description="Basic residues" evidence="1">
    <location>
        <begin position="518"/>
        <end position="527"/>
    </location>
</feature>
<name>A0A6C0D177_9ZZZZ</name>
<evidence type="ECO:0000313" key="2">
    <source>
        <dbReference type="EMBL" id="QHT09465.1"/>
    </source>
</evidence>
<proteinExistence type="predicted"/>
<reference evidence="2" key="1">
    <citation type="journal article" date="2020" name="Nature">
        <title>Giant virus diversity and host interactions through global metagenomics.</title>
        <authorList>
            <person name="Schulz F."/>
            <person name="Roux S."/>
            <person name="Paez-Espino D."/>
            <person name="Jungbluth S."/>
            <person name="Walsh D.A."/>
            <person name="Denef V.J."/>
            <person name="McMahon K.D."/>
            <person name="Konstantinidis K.T."/>
            <person name="Eloe-Fadrosh E.A."/>
            <person name="Kyrpides N.C."/>
            <person name="Woyke T."/>
        </authorList>
    </citation>
    <scope>NUCLEOTIDE SEQUENCE</scope>
    <source>
        <strain evidence="2">GVMAG-M-3300023174-102</strain>
    </source>
</reference>
<evidence type="ECO:0000256" key="1">
    <source>
        <dbReference type="SAM" id="MobiDB-lite"/>
    </source>
</evidence>
<protein>
    <submittedName>
        <fullName evidence="2">Uncharacterized protein</fullName>
    </submittedName>
</protein>
<accession>A0A6C0D177</accession>